<sequence length="146" mass="15775">MAALCGCNEAAVKALGRGPPPGGDSRWRDIADKRRAEAQRLRDDAGVTMHSDKRENERRGSKVCFNPDRVRNSRPILAGGPPPPASVLNFWTTAYQPDSRQCASQEETGGEGVQARGRPAQKETRGKGKYSPRGRGGGGGRRTYVV</sequence>
<feature type="compositionally biased region" description="Gly residues" evidence="1">
    <location>
        <begin position="134"/>
        <end position="146"/>
    </location>
</feature>
<name>A0A8H6JQG4_9PEZI</name>
<comment type="caution">
    <text evidence="2">The sequence shown here is derived from an EMBL/GenBank/DDBJ whole genome shotgun (WGS) entry which is preliminary data.</text>
</comment>
<proteinExistence type="predicted"/>
<evidence type="ECO:0000313" key="3">
    <source>
        <dbReference type="Proteomes" id="UP000652219"/>
    </source>
</evidence>
<protein>
    <submittedName>
        <fullName evidence="2">Uncharacterized protein</fullName>
    </submittedName>
</protein>
<dbReference type="Proteomes" id="UP000652219">
    <property type="component" value="Unassembled WGS sequence"/>
</dbReference>
<feature type="compositionally biased region" description="Basic and acidic residues" evidence="1">
    <location>
        <begin position="36"/>
        <end position="60"/>
    </location>
</feature>
<feature type="compositionally biased region" description="Polar residues" evidence="1">
    <location>
        <begin position="98"/>
        <end position="107"/>
    </location>
</feature>
<evidence type="ECO:0000256" key="1">
    <source>
        <dbReference type="SAM" id="MobiDB-lite"/>
    </source>
</evidence>
<evidence type="ECO:0000313" key="2">
    <source>
        <dbReference type="EMBL" id="KAF6816930.1"/>
    </source>
</evidence>
<organism evidence="2 3">
    <name type="scientific">Colletotrichum sojae</name>
    <dbReference type="NCBI Taxonomy" id="2175907"/>
    <lineage>
        <taxon>Eukaryota</taxon>
        <taxon>Fungi</taxon>
        <taxon>Dikarya</taxon>
        <taxon>Ascomycota</taxon>
        <taxon>Pezizomycotina</taxon>
        <taxon>Sordariomycetes</taxon>
        <taxon>Hypocreomycetidae</taxon>
        <taxon>Glomerellales</taxon>
        <taxon>Glomerellaceae</taxon>
        <taxon>Colletotrichum</taxon>
        <taxon>Colletotrichum orchidearum species complex</taxon>
    </lineage>
</organism>
<keyword evidence="3" id="KW-1185">Reference proteome</keyword>
<gene>
    <name evidence="2" type="ORF">CSOJ01_02627</name>
</gene>
<feature type="region of interest" description="Disordered" evidence="1">
    <location>
        <begin position="98"/>
        <end position="146"/>
    </location>
</feature>
<accession>A0A8H6JQG4</accession>
<dbReference type="AlphaFoldDB" id="A0A8H6JQG4"/>
<feature type="region of interest" description="Disordered" evidence="1">
    <location>
        <begin position="36"/>
        <end position="85"/>
    </location>
</feature>
<dbReference type="EMBL" id="WIGN01000024">
    <property type="protein sequence ID" value="KAF6816930.1"/>
    <property type="molecule type" value="Genomic_DNA"/>
</dbReference>
<reference evidence="2 3" key="1">
    <citation type="journal article" date="2020" name="Phytopathology">
        <title>Genome Sequence Resources of Colletotrichum truncatum, C. plurivorum, C. musicola, and C. sojae: Four Species Pathogenic to Soybean (Glycine max).</title>
        <authorList>
            <person name="Rogerio F."/>
            <person name="Boufleur T.R."/>
            <person name="Ciampi-Guillardi M."/>
            <person name="Sukno S.A."/>
            <person name="Thon M.R."/>
            <person name="Massola Junior N.S."/>
            <person name="Baroncelli R."/>
        </authorList>
    </citation>
    <scope>NUCLEOTIDE SEQUENCE [LARGE SCALE GENOMIC DNA]</scope>
    <source>
        <strain evidence="2 3">LFN0009</strain>
    </source>
</reference>